<keyword evidence="3" id="KW-0732">Signal</keyword>
<dbReference type="SUPFAM" id="SSF53850">
    <property type="entry name" value="Periplasmic binding protein-like II"/>
    <property type="match status" value="1"/>
</dbReference>
<dbReference type="PROSITE" id="PS51318">
    <property type="entry name" value="TAT"/>
    <property type="match status" value="1"/>
</dbReference>
<comment type="subcellular location">
    <subcellularLocation>
        <location evidence="1">Periplasm</location>
    </subcellularLocation>
</comment>
<dbReference type="PANTHER" id="PTHR30222:SF17">
    <property type="entry name" value="SPERMIDINE_PUTRESCINE-BINDING PERIPLASMIC PROTEIN"/>
    <property type="match status" value="1"/>
</dbReference>
<proteinExistence type="predicted"/>
<evidence type="ECO:0000256" key="1">
    <source>
        <dbReference type="ARBA" id="ARBA00004418"/>
    </source>
</evidence>
<organism evidence="5">
    <name type="scientific">Streptomyces sp. R11</name>
    <dbReference type="NCBI Taxonomy" id="3238625"/>
    <lineage>
        <taxon>Bacteria</taxon>
        <taxon>Bacillati</taxon>
        <taxon>Actinomycetota</taxon>
        <taxon>Actinomycetes</taxon>
        <taxon>Kitasatosporales</taxon>
        <taxon>Streptomycetaceae</taxon>
        <taxon>Streptomyces</taxon>
    </lineage>
</organism>
<dbReference type="GO" id="GO:0019808">
    <property type="term" value="F:polyamine binding"/>
    <property type="evidence" value="ECO:0007669"/>
    <property type="project" value="InterPro"/>
</dbReference>
<dbReference type="InterPro" id="IPR006059">
    <property type="entry name" value="SBP"/>
</dbReference>
<dbReference type="AlphaFoldDB" id="A0AB39N573"/>
<dbReference type="Pfam" id="PF13416">
    <property type="entry name" value="SBP_bac_8"/>
    <property type="match status" value="1"/>
</dbReference>
<evidence type="ECO:0000313" key="5">
    <source>
        <dbReference type="EMBL" id="XDQ13675.1"/>
    </source>
</evidence>
<protein>
    <submittedName>
        <fullName evidence="5">Spermidine/putrescine ABC transporter substrate-binding protein</fullName>
    </submittedName>
</protein>
<dbReference type="PRINTS" id="PR00909">
    <property type="entry name" value="SPERMDNBNDNG"/>
</dbReference>
<dbReference type="Gene3D" id="3.40.190.10">
    <property type="entry name" value="Periplasmic binding protein-like II"/>
    <property type="match status" value="2"/>
</dbReference>
<name>A0AB39N573_9ACTN</name>
<evidence type="ECO:0000256" key="3">
    <source>
        <dbReference type="ARBA" id="ARBA00022729"/>
    </source>
</evidence>
<evidence type="ECO:0000256" key="4">
    <source>
        <dbReference type="ARBA" id="ARBA00022764"/>
    </source>
</evidence>
<dbReference type="PANTHER" id="PTHR30222">
    <property type="entry name" value="SPERMIDINE/PUTRESCINE-BINDING PERIPLASMIC PROTEIN"/>
    <property type="match status" value="1"/>
</dbReference>
<dbReference type="RefSeq" id="WP_369273707.1">
    <property type="nucleotide sequence ID" value="NZ_CP163432.1"/>
</dbReference>
<sequence>MALPSMNSPLSRRALLRTLGAGAALGGLAGCGVRPAYVSPGDRAATDVSATDKRLTWANWPLYIDTDDEDARRRPTLEGFEKSAGISVDYVEEINDNDEFFGKISPALMNHQRTGRDLVVISDWMCARFVRLGWVQEMDRARQPNVAKYLDPLLRSPAFDPGRKYTVPWQSGITGIAYNRRRLGRDIHSVAELWAGDLKGRVTLLSGLDEAFALLMQGNGVDITRWTADDFHTVCDQVEQQVRKGQIRRFTGNDYIKDLSSGDVLACQAYSGDVIQLQADDPDIRFVVPEEGAELWSESLMVPNLARHKANAERLIDYYYDPEVAAELAAWVNYVCPVPAAQDVLASAKDEETAALAEDPLIFPDAAMRRRLAIARDITSEERVEFAKRWNAIAGL</sequence>
<dbReference type="GO" id="GO:0015846">
    <property type="term" value="P:polyamine transport"/>
    <property type="evidence" value="ECO:0007669"/>
    <property type="project" value="InterPro"/>
</dbReference>
<dbReference type="EMBL" id="CP163432">
    <property type="protein sequence ID" value="XDQ13675.1"/>
    <property type="molecule type" value="Genomic_DNA"/>
</dbReference>
<dbReference type="InterPro" id="IPR006311">
    <property type="entry name" value="TAT_signal"/>
</dbReference>
<reference evidence="5" key="1">
    <citation type="submission" date="2024-07" db="EMBL/GenBank/DDBJ databases">
        <authorList>
            <person name="Yu S.T."/>
        </authorList>
    </citation>
    <scope>NUCLEOTIDE SEQUENCE</scope>
    <source>
        <strain evidence="5">R11</strain>
    </source>
</reference>
<gene>
    <name evidence="5" type="ORF">AB5J55_30585</name>
</gene>
<keyword evidence="4" id="KW-0574">Periplasm</keyword>
<accession>A0AB39N573</accession>
<dbReference type="InterPro" id="IPR001188">
    <property type="entry name" value="Sperm_putr-bd"/>
</dbReference>
<dbReference type="CDD" id="cd13590">
    <property type="entry name" value="PBP2_PotD_PotF_like"/>
    <property type="match status" value="1"/>
</dbReference>
<keyword evidence="2" id="KW-0813">Transport</keyword>
<dbReference type="GO" id="GO:0042597">
    <property type="term" value="C:periplasmic space"/>
    <property type="evidence" value="ECO:0007669"/>
    <property type="project" value="UniProtKB-SubCell"/>
</dbReference>
<evidence type="ECO:0000256" key="2">
    <source>
        <dbReference type="ARBA" id="ARBA00022448"/>
    </source>
</evidence>